<dbReference type="InterPro" id="IPR013783">
    <property type="entry name" value="Ig-like_fold"/>
</dbReference>
<evidence type="ECO:0000259" key="1">
    <source>
        <dbReference type="PROSITE" id="PS50853"/>
    </source>
</evidence>
<dbReference type="PROSITE" id="PS50853">
    <property type="entry name" value="FN3"/>
    <property type="match status" value="1"/>
</dbReference>
<dbReference type="RefSeq" id="WP_307905148.1">
    <property type="nucleotide sequence ID" value="NZ_AP027059.1"/>
</dbReference>
<evidence type="ECO:0000313" key="3">
    <source>
        <dbReference type="Proteomes" id="UP001321582"/>
    </source>
</evidence>
<evidence type="ECO:0000313" key="2">
    <source>
        <dbReference type="EMBL" id="BDU50216.1"/>
    </source>
</evidence>
<dbReference type="SUPFAM" id="SSF49265">
    <property type="entry name" value="Fibronectin type III"/>
    <property type="match status" value="2"/>
</dbReference>
<dbReference type="AlphaFoldDB" id="A0AAU9D2J1"/>
<sequence length="838" mass="97063">MKRIKTTLYVLLFLSINLLGFGNVNKELVRLEINETARGFTKDQVWKKIPFTVPYETEIKITVIASTDSNGKRNDDDLKWALDENDFGWATERAWDGRTLNGKKKTVVVTTRLNAGDHYLKFWADQTPTLYSIKIEYKAKNTIKELKMKDYRYIDGMGIKLLWEPVEKANGYKIFKKSKKYSKYSEVAEVKVPFFMDAFVTPGDIYDYKIAVLNKAKRISFYSKSMTIEVSEKIPPKVVSDLKVISKKGVVYLDWNQNTEPDFASYNIYRKGKNDLRYSKYAIALDNRYEDKKASEMKKYSYRITAVDMNGNESGMSKEVTVLVKPKFYRPQGVGDIYPKEFYPGDTITIYFSPRKSTQIRKRRLRAKRRDPKIRPLPKQMYVHYGLNNWDPDYTIAEAKDPKMTYDKSISAWKYEMKVPIITKEIDFVFKDELDNWDTNWSKDYKYKAAKDKVPPSAPTKLTSIPKYKLVYLEWAPNEEADLSYYKIFRSSTKNGKFVPITAKLKSNYYRDIDLTPRSTHFYKIKAYDVNDNESEFSNMTEAKVLEKGIELNKPCTWNPKVPGMGEKVKIYYSQHLGALKESKKVMIKIGVNDWDTLKKPIKNYDMKYDKILDGWYYEYNVEPGVYTVNVAFTDGLLWDTNFGMNWNIKVMPDKEPPTNVVGLKAIPEADRINLLWKANTEKDLAGYNVYKNGNKLNNALIKEAKYEDVAVESGVDLNYSVTAVDMYGNESIQTAITTKTLRDIITVPETVYMSTLANNRLRLIASFDTIVAWEIKVVDSNGNLVNKFNGRGSNAIAVWYLNDINGKRIKVGKYKYIVSVMGDESIMKKEVQIQIIK</sequence>
<feature type="domain" description="Fibronectin type-III" evidence="1">
    <location>
        <begin position="455"/>
        <end position="548"/>
    </location>
</feature>
<dbReference type="SMART" id="SM01066">
    <property type="entry name" value="CBM_25"/>
    <property type="match status" value="2"/>
</dbReference>
<dbReference type="KEGG" id="haby:HLVA_07850"/>
<dbReference type="Gene3D" id="2.60.40.10">
    <property type="entry name" value="Immunoglobulins"/>
    <property type="match status" value="6"/>
</dbReference>
<keyword evidence="3" id="KW-1185">Reference proteome</keyword>
<accession>A0AAU9D2J1</accession>
<dbReference type="GO" id="GO:2001070">
    <property type="term" value="F:starch binding"/>
    <property type="evidence" value="ECO:0007669"/>
    <property type="project" value="InterPro"/>
</dbReference>
<dbReference type="InterPro" id="IPR003961">
    <property type="entry name" value="FN3_dom"/>
</dbReference>
<dbReference type="InterPro" id="IPR036116">
    <property type="entry name" value="FN3_sf"/>
</dbReference>
<name>A0AAU9D2J1_9FUSO</name>
<reference evidence="2 3" key="1">
    <citation type="submission" date="2022-11" db="EMBL/GenBank/DDBJ databases">
        <title>Haliovirga abyssi gen. nov., sp. nov., a mesophilic fermentative bacterium isolated from the Iheya North hydrothermal field and the proposal of Haliovirgaceae fam. nov.</title>
        <authorList>
            <person name="Miyazaki U."/>
            <person name="Tame A."/>
            <person name="Miyazaki J."/>
            <person name="Takai K."/>
            <person name="Sawayama S."/>
            <person name="Kitajima M."/>
            <person name="Okamoto A."/>
            <person name="Nakagawa S."/>
        </authorList>
    </citation>
    <scope>NUCLEOTIDE SEQUENCE [LARGE SCALE GENOMIC DNA]</scope>
    <source>
        <strain evidence="2 3">IC12</strain>
    </source>
</reference>
<proteinExistence type="predicted"/>
<organism evidence="2 3">
    <name type="scientific">Haliovirga abyssi</name>
    <dbReference type="NCBI Taxonomy" id="2996794"/>
    <lineage>
        <taxon>Bacteria</taxon>
        <taxon>Fusobacteriati</taxon>
        <taxon>Fusobacteriota</taxon>
        <taxon>Fusobacteriia</taxon>
        <taxon>Fusobacteriales</taxon>
        <taxon>Haliovirgaceae</taxon>
        <taxon>Haliovirga</taxon>
    </lineage>
</organism>
<protein>
    <recommendedName>
        <fullName evidence="1">Fibronectin type-III domain-containing protein</fullName>
    </recommendedName>
</protein>
<dbReference type="Proteomes" id="UP001321582">
    <property type="component" value="Chromosome"/>
</dbReference>
<gene>
    <name evidence="2" type="ORF">HLVA_07850</name>
</gene>
<dbReference type="InterPro" id="IPR005085">
    <property type="entry name" value="CBM25"/>
</dbReference>
<dbReference type="EMBL" id="AP027059">
    <property type="protein sequence ID" value="BDU50216.1"/>
    <property type="molecule type" value="Genomic_DNA"/>
</dbReference>